<dbReference type="Proteomes" id="UP000694257">
    <property type="component" value="Chromosome"/>
</dbReference>
<gene>
    <name evidence="9" type="ORF">KV110_22380</name>
</gene>
<evidence type="ECO:0000256" key="1">
    <source>
        <dbReference type="ARBA" id="ARBA00004651"/>
    </source>
</evidence>
<protein>
    <submittedName>
        <fullName evidence="9">Sugar ABC transporter permease</fullName>
    </submittedName>
</protein>
<feature type="domain" description="ABC transmembrane type-1" evidence="8">
    <location>
        <begin position="78"/>
        <end position="290"/>
    </location>
</feature>
<evidence type="ECO:0000256" key="5">
    <source>
        <dbReference type="ARBA" id="ARBA00022989"/>
    </source>
</evidence>
<dbReference type="EMBL" id="CP078145">
    <property type="protein sequence ID" value="QXN95706.1"/>
    <property type="molecule type" value="Genomic_DNA"/>
</dbReference>
<evidence type="ECO:0000256" key="7">
    <source>
        <dbReference type="RuleBase" id="RU363032"/>
    </source>
</evidence>
<feature type="transmembrane region" description="Helical" evidence="7">
    <location>
        <begin position="161"/>
        <end position="185"/>
    </location>
</feature>
<feature type="transmembrane region" description="Helical" evidence="7">
    <location>
        <begin position="28"/>
        <end position="48"/>
    </location>
</feature>
<keyword evidence="3" id="KW-1003">Cell membrane</keyword>
<evidence type="ECO:0000256" key="2">
    <source>
        <dbReference type="ARBA" id="ARBA00022448"/>
    </source>
</evidence>
<proteinExistence type="inferred from homology"/>
<feature type="transmembrane region" description="Helical" evidence="7">
    <location>
        <begin position="82"/>
        <end position="106"/>
    </location>
</feature>
<keyword evidence="6 7" id="KW-0472">Membrane</keyword>
<keyword evidence="4 7" id="KW-0812">Transmembrane</keyword>
<accession>A0ABX8S2V2</accession>
<dbReference type="PROSITE" id="PS50928">
    <property type="entry name" value="ABC_TM1"/>
    <property type="match status" value="1"/>
</dbReference>
<dbReference type="CDD" id="cd06261">
    <property type="entry name" value="TM_PBP2"/>
    <property type="match status" value="1"/>
</dbReference>
<reference evidence="9 10" key="1">
    <citation type="submission" date="2021-07" db="EMBL/GenBank/DDBJ databases">
        <title>Whole Genome Sequence of Nocardia Iowensis.</title>
        <authorList>
            <person name="Lamm A."/>
            <person name="Collins-Fairclough A.M."/>
            <person name="Bunk B."/>
            <person name="Sproer C."/>
        </authorList>
    </citation>
    <scope>NUCLEOTIDE SEQUENCE [LARGE SCALE GENOMIC DNA]</scope>
    <source>
        <strain evidence="9 10">NRRL 5646</strain>
    </source>
</reference>
<feature type="transmembrane region" description="Helical" evidence="7">
    <location>
        <begin position="118"/>
        <end position="141"/>
    </location>
</feature>
<evidence type="ECO:0000256" key="6">
    <source>
        <dbReference type="ARBA" id="ARBA00023136"/>
    </source>
</evidence>
<evidence type="ECO:0000256" key="4">
    <source>
        <dbReference type="ARBA" id="ARBA00022692"/>
    </source>
</evidence>
<evidence type="ECO:0000259" key="8">
    <source>
        <dbReference type="PROSITE" id="PS50928"/>
    </source>
</evidence>
<feature type="transmembrane region" description="Helical" evidence="7">
    <location>
        <begin position="268"/>
        <end position="291"/>
    </location>
</feature>
<name>A0ABX8S2V2_NOCIO</name>
<comment type="similarity">
    <text evidence="7">Belongs to the binding-protein-dependent transport system permease family.</text>
</comment>
<keyword evidence="10" id="KW-1185">Reference proteome</keyword>
<evidence type="ECO:0000313" key="9">
    <source>
        <dbReference type="EMBL" id="QXN95706.1"/>
    </source>
</evidence>
<dbReference type="Pfam" id="PF00528">
    <property type="entry name" value="BPD_transp_1"/>
    <property type="match status" value="1"/>
</dbReference>
<comment type="subcellular location">
    <subcellularLocation>
        <location evidence="1 7">Cell membrane</location>
        <topology evidence="1 7">Multi-pass membrane protein</topology>
    </subcellularLocation>
</comment>
<dbReference type="PANTHER" id="PTHR43005:SF1">
    <property type="entry name" value="SPERMIDINE_PUTRESCINE TRANSPORT SYSTEM PERMEASE PROTEIN"/>
    <property type="match status" value="1"/>
</dbReference>
<evidence type="ECO:0000313" key="10">
    <source>
        <dbReference type="Proteomes" id="UP000694257"/>
    </source>
</evidence>
<organism evidence="9 10">
    <name type="scientific">Nocardia iowensis</name>
    <dbReference type="NCBI Taxonomy" id="204891"/>
    <lineage>
        <taxon>Bacteria</taxon>
        <taxon>Bacillati</taxon>
        <taxon>Actinomycetota</taxon>
        <taxon>Actinomycetes</taxon>
        <taxon>Mycobacteriales</taxon>
        <taxon>Nocardiaceae</taxon>
        <taxon>Nocardia</taxon>
    </lineage>
</organism>
<sequence>MADVRPAGSDSDVAGLGRGKASAFVTPALLLIAAFLVFPALWLLWIGLTDLTVSGRTSVDVSFVGLDNYANALDDPLFRNSLWITLLFVFGSAVIGQNFLGFTLAWSLRDAARWLRAVVESLVLLAWILPSSVVAVLWIAMLDRDAGTINQLLDNPGYAWMIRHPLAVIIVFNIWRGTAFSMLLYSAALSTVPPSHLETARLAGASGPQTLRDVVFPHVRAHVLTNTLLISLWTFNDFTPYLLTRGEPNHGSETLPIFLYRQGIDDGALGYGAAASVLMLLINLVLALFYLRLLRRRPK</sequence>
<keyword evidence="2 7" id="KW-0813">Transport</keyword>
<evidence type="ECO:0000256" key="3">
    <source>
        <dbReference type="ARBA" id="ARBA00022475"/>
    </source>
</evidence>
<keyword evidence="5 7" id="KW-1133">Transmembrane helix</keyword>
<dbReference type="InterPro" id="IPR000515">
    <property type="entry name" value="MetI-like"/>
</dbReference>
<dbReference type="PANTHER" id="PTHR43005">
    <property type="entry name" value="BLR7065 PROTEIN"/>
    <property type="match status" value="1"/>
</dbReference>